<dbReference type="InterPro" id="IPR036890">
    <property type="entry name" value="HATPase_C_sf"/>
</dbReference>
<keyword evidence="8" id="KW-0547">Nucleotide-binding</keyword>
<dbReference type="EMBL" id="CP048209">
    <property type="protein sequence ID" value="QHT62577.1"/>
    <property type="molecule type" value="Genomic_DNA"/>
</dbReference>
<dbReference type="InterPro" id="IPR003661">
    <property type="entry name" value="HisK_dim/P_dom"/>
</dbReference>
<dbReference type="InterPro" id="IPR011620">
    <property type="entry name" value="Sig_transdc_His_kinase_LytS_TM"/>
</dbReference>
<evidence type="ECO:0000256" key="5">
    <source>
        <dbReference type="ARBA" id="ARBA00022553"/>
    </source>
</evidence>
<feature type="transmembrane region" description="Helical" evidence="14">
    <location>
        <begin position="124"/>
        <end position="144"/>
    </location>
</feature>
<dbReference type="SMART" id="SM00388">
    <property type="entry name" value="HisKA"/>
    <property type="match status" value="1"/>
</dbReference>
<evidence type="ECO:0000313" key="16">
    <source>
        <dbReference type="EMBL" id="QHT62577.1"/>
    </source>
</evidence>
<dbReference type="InterPro" id="IPR036097">
    <property type="entry name" value="HisK_dim/P_sf"/>
</dbReference>
<dbReference type="Pfam" id="PF00512">
    <property type="entry name" value="HisKA"/>
    <property type="match status" value="1"/>
</dbReference>
<evidence type="ECO:0000256" key="9">
    <source>
        <dbReference type="ARBA" id="ARBA00022777"/>
    </source>
</evidence>
<dbReference type="AlphaFoldDB" id="A0A6C0G138"/>
<feature type="transmembrane region" description="Helical" evidence="14">
    <location>
        <begin position="94"/>
        <end position="112"/>
    </location>
</feature>
<reference evidence="16 17" key="1">
    <citation type="submission" date="2020-01" db="EMBL/GenBank/DDBJ databases">
        <title>Paenibacillus sp. nov., isolated from tomato rhizosphere.</title>
        <authorList>
            <person name="Weon H.-Y."/>
            <person name="Lee S.A."/>
        </authorList>
    </citation>
    <scope>NUCLEOTIDE SEQUENCE [LARGE SCALE GENOMIC DNA]</scope>
    <source>
        <strain evidence="16 17">12200R-189</strain>
    </source>
</reference>
<evidence type="ECO:0000256" key="10">
    <source>
        <dbReference type="ARBA" id="ARBA00022840"/>
    </source>
</evidence>
<keyword evidence="4" id="KW-1003">Cell membrane</keyword>
<organism evidence="16 17">
    <name type="scientific">Paenibacillus lycopersici</name>
    <dbReference type="NCBI Taxonomy" id="2704462"/>
    <lineage>
        <taxon>Bacteria</taxon>
        <taxon>Bacillati</taxon>
        <taxon>Bacillota</taxon>
        <taxon>Bacilli</taxon>
        <taxon>Bacillales</taxon>
        <taxon>Paenibacillaceae</taxon>
        <taxon>Paenibacillus</taxon>
    </lineage>
</organism>
<keyword evidence="17" id="KW-1185">Reference proteome</keyword>
<dbReference type="PANTHER" id="PTHR43065:SF46">
    <property type="entry name" value="C4-DICARBOXYLATE TRANSPORT SENSOR PROTEIN DCTB"/>
    <property type="match status" value="1"/>
</dbReference>
<dbReference type="CDD" id="cd00082">
    <property type="entry name" value="HisKA"/>
    <property type="match status" value="1"/>
</dbReference>
<evidence type="ECO:0000256" key="11">
    <source>
        <dbReference type="ARBA" id="ARBA00022989"/>
    </source>
</evidence>
<feature type="transmembrane region" description="Helical" evidence="14">
    <location>
        <begin position="61"/>
        <end position="82"/>
    </location>
</feature>
<proteinExistence type="predicted"/>
<keyword evidence="9" id="KW-0418">Kinase</keyword>
<evidence type="ECO:0000256" key="6">
    <source>
        <dbReference type="ARBA" id="ARBA00022679"/>
    </source>
</evidence>
<comment type="subcellular location">
    <subcellularLocation>
        <location evidence="2">Cell membrane</location>
        <topology evidence="2">Multi-pass membrane protein</topology>
    </subcellularLocation>
</comment>
<feature type="transmembrane region" description="Helical" evidence="14">
    <location>
        <begin position="7"/>
        <end position="24"/>
    </location>
</feature>
<evidence type="ECO:0000256" key="3">
    <source>
        <dbReference type="ARBA" id="ARBA00012438"/>
    </source>
</evidence>
<dbReference type="Proteomes" id="UP000476064">
    <property type="component" value="Chromosome"/>
</dbReference>
<keyword evidence="7 14" id="KW-0812">Transmembrane</keyword>
<comment type="catalytic activity">
    <reaction evidence="1">
        <text>ATP + protein L-histidine = ADP + protein N-phospho-L-histidine.</text>
        <dbReference type="EC" id="2.7.13.3"/>
    </reaction>
</comment>
<dbReference type="Gene3D" id="3.30.565.10">
    <property type="entry name" value="Histidine kinase-like ATPase, C-terminal domain"/>
    <property type="match status" value="1"/>
</dbReference>
<dbReference type="InterPro" id="IPR004358">
    <property type="entry name" value="Sig_transdc_His_kin-like_C"/>
</dbReference>
<dbReference type="PANTHER" id="PTHR43065">
    <property type="entry name" value="SENSOR HISTIDINE KINASE"/>
    <property type="match status" value="1"/>
</dbReference>
<dbReference type="GO" id="GO:0005524">
    <property type="term" value="F:ATP binding"/>
    <property type="evidence" value="ECO:0007669"/>
    <property type="project" value="UniProtKB-KW"/>
</dbReference>
<accession>A0A6C0G138</accession>
<dbReference type="GO" id="GO:0005886">
    <property type="term" value="C:plasma membrane"/>
    <property type="evidence" value="ECO:0007669"/>
    <property type="project" value="UniProtKB-SubCell"/>
</dbReference>
<dbReference type="Pfam" id="PF02518">
    <property type="entry name" value="HATPase_c"/>
    <property type="match status" value="1"/>
</dbReference>
<dbReference type="SMART" id="SM00387">
    <property type="entry name" value="HATPase_c"/>
    <property type="match status" value="1"/>
</dbReference>
<dbReference type="PROSITE" id="PS50109">
    <property type="entry name" value="HIS_KIN"/>
    <property type="match status" value="1"/>
</dbReference>
<dbReference type="SUPFAM" id="SSF55874">
    <property type="entry name" value="ATPase domain of HSP90 chaperone/DNA topoisomerase II/histidine kinase"/>
    <property type="match status" value="1"/>
</dbReference>
<dbReference type="KEGG" id="plyc:GXP70_23075"/>
<keyword evidence="13 14" id="KW-0472">Membrane</keyword>
<feature type="transmembrane region" description="Helical" evidence="14">
    <location>
        <begin position="30"/>
        <end position="49"/>
    </location>
</feature>
<dbReference type="Gene3D" id="1.10.287.130">
    <property type="match status" value="1"/>
</dbReference>
<dbReference type="SUPFAM" id="SSF47384">
    <property type="entry name" value="Homodimeric domain of signal transducing histidine kinase"/>
    <property type="match status" value="1"/>
</dbReference>
<dbReference type="PRINTS" id="PR00344">
    <property type="entry name" value="BCTRLSENSOR"/>
</dbReference>
<evidence type="ECO:0000256" key="1">
    <source>
        <dbReference type="ARBA" id="ARBA00000085"/>
    </source>
</evidence>
<gene>
    <name evidence="16" type="ORF">GXP70_23075</name>
</gene>
<dbReference type="InterPro" id="IPR005467">
    <property type="entry name" value="His_kinase_dom"/>
</dbReference>
<feature type="transmembrane region" description="Helical" evidence="14">
    <location>
        <begin position="156"/>
        <end position="177"/>
    </location>
</feature>
<keyword evidence="6" id="KW-0808">Transferase</keyword>
<keyword evidence="12" id="KW-0902">Two-component regulatory system</keyword>
<keyword evidence="10" id="KW-0067">ATP-binding</keyword>
<evidence type="ECO:0000256" key="7">
    <source>
        <dbReference type="ARBA" id="ARBA00022692"/>
    </source>
</evidence>
<evidence type="ECO:0000256" key="13">
    <source>
        <dbReference type="ARBA" id="ARBA00023136"/>
    </source>
</evidence>
<dbReference type="EC" id="2.7.13.3" evidence="3"/>
<keyword evidence="5" id="KW-0597">Phosphoprotein</keyword>
<dbReference type="RefSeq" id="WP_162359009.1">
    <property type="nucleotide sequence ID" value="NZ_CP048209.1"/>
</dbReference>
<evidence type="ECO:0000256" key="4">
    <source>
        <dbReference type="ARBA" id="ARBA00022475"/>
    </source>
</evidence>
<protein>
    <recommendedName>
        <fullName evidence="3">histidine kinase</fullName>
        <ecNumber evidence="3">2.7.13.3</ecNumber>
    </recommendedName>
</protein>
<keyword evidence="11 14" id="KW-1133">Transmembrane helix</keyword>
<feature type="domain" description="Histidine kinase" evidence="15">
    <location>
        <begin position="205"/>
        <end position="413"/>
    </location>
</feature>
<dbReference type="GO" id="GO:0000155">
    <property type="term" value="F:phosphorelay sensor kinase activity"/>
    <property type="evidence" value="ECO:0007669"/>
    <property type="project" value="InterPro"/>
</dbReference>
<evidence type="ECO:0000256" key="12">
    <source>
        <dbReference type="ARBA" id="ARBA00023012"/>
    </source>
</evidence>
<name>A0A6C0G138_9BACL</name>
<evidence type="ECO:0000256" key="2">
    <source>
        <dbReference type="ARBA" id="ARBA00004651"/>
    </source>
</evidence>
<evidence type="ECO:0000256" key="8">
    <source>
        <dbReference type="ARBA" id="ARBA00022741"/>
    </source>
</evidence>
<sequence>MYDHSDLILNAIIILLPLIFYRTRKKNENPLYLFVLFLIPLIITMTFPVKMFNTTLDLRSIPLVLGSLYGGLYTFLLLFGSLLAYRQILGGIDMLHYAIAFLPSIALILCFIRPFRKADSKKRMLIVFGLCFFVRSTVINLYFLLEGNRSYFGANYLPSLPVVCVQCLLAVMLAIMIDTVRNQIRMQEEIVKAEKMKVVSEIAASVAHEVRNPLTSVRGFIQLLADPALSDLKRQQYSSITLEELDRAEAIISDYLSLAKPQNENLECIPLEEALAKAARILSSYANLQNVEIETEFHSNATIYGNKAKFRQAIINIGKNAIEAMPDGGKLVLKSTGDERTRKVTVAISDTGVGMSPEQVNRLGSPYYSTKDKGTGLGTMVIYSIIRGMNGQIEVQSKEGEGTTYILTLPIDSCTPSK</sequence>
<evidence type="ECO:0000259" key="15">
    <source>
        <dbReference type="PROSITE" id="PS50109"/>
    </source>
</evidence>
<dbReference type="InterPro" id="IPR003594">
    <property type="entry name" value="HATPase_dom"/>
</dbReference>
<dbReference type="GO" id="GO:0071555">
    <property type="term" value="P:cell wall organization"/>
    <property type="evidence" value="ECO:0007669"/>
    <property type="project" value="InterPro"/>
</dbReference>
<evidence type="ECO:0000313" key="17">
    <source>
        <dbReference type="Proteomes" id="UP000476064"/>
    </source>
</evidence>
<dbReference type="Pfam" id="PF07694">
    <property type="entry name" value="5TM-5TMR_LYT"/>
    <property type="match status" value="1"/>
</dbReference>
<evidence type="ECO:0000256" key="14">
    <source>
        <dbReference type="SAM" id="Phobius"/>
    </source>
</evidence>